<feature type="transmembrane region" description="Helical" evidence="3">
    <location>
        <begin position="20"/>
        <end position="39"/>
    </location>
</feature>
<dbReference type="EMBL" id="FNKD01000002">
    <property type="protein sequence ID" value="SDQ43401.1"/>
    <property type="molecule type" value="Genomic_DNA"/>
</dbReference>
<dbReference type="Pfam" id="PF07963">
    <property type="entry name" value="N_methyl"/>
    <property type="match status" value="1"/>
</dbReference>
<evidence type="ECO:0000256" key="3">
    <source>
        <dbReference type="SAM" id="Phobius"/>
    </source>
</evidence>
<dbReference type="InterPro" id="IPR045584">
    <property type="entry name" value="Pilin-like"/>
</dbReference>
<dbReference type="InterPro" id="IPR012902">
    <property type="entry name" value="N_methyl_site"/>
</dbReference>
<dbReference type="RefSeq" id="WP_092492325.1">
    <property type="nucleotide sequence ID" value="NZ_FNKD01000002.1"/>
</dbReference>
<accession>A0A1H1AV45</accession>
<evidence type="ECO:0000313" key="5">
    <source>
        <dbReference type="Proteomes" id="UP000199444"/>
    </source>
</evidence>
<dbReference type="STRING" id="553311.SAMN05216231_1463"/>
<dbReference type="SUPFAM" id="SSF54523">
    <property type="entry name" value="Pili subunits"/>
    <property type="match status" value="1"/>
</dbReference>
<evidence type="ECO:0000256" key="1">
    <source>
        <dbReference type="ARBA" id="ARBA00004241"/>
    </source>
</evidence>
<dbReference type="Gene3D" id="3.30.700.10">
    <property type="entry name" value="Glycoprotein, Type 4 Pilin"/>
    <property type="match status" value="1"/>
</dbReference>
<proteinExistence type="predicted"/>
<keyword evidence="2" id="KW-0178">Competence</keyword>
<organism evidence="4 5">
    <name type="scientific">Virgibacillus salinus</name>
    <dbReference type="NCBI Taxonomy" id="553311"/>
    <lineage>
        <taxon>Bacteria</taxon>
        <taxon>Bacillati</taxon>
        <taxon>Bacillota</taxon>
        <taxon>Bacilli</taxon>
        <taxon>Bacillales</taxon>
        <taxon>Bacillaceae</taxon>
        <taxon>Virgibacillus</taxon>
    </lineage>
</organism>
<dbReference type="AlphaFoldDB" id="A0A1H1AV45"/>
<name>A0A1H1AV45_9BACI</name>
<protein>
    <submittedName>
        <fullName evidence="4">Type IV pilus assembly protein PilA</fullName>
    </submittedName>
</protein>
<comment type="subcellular location">
    <subcellularLocation>
        <location evidence="1">Cell surface</location>
    </subcellularLocation>
</comment>
<keyword evidence="3" id="KW-0472">Membrane</keyword>
<keyword evidence="3" id="KW-1133">Transmembrane helix</keyword>
<evidence type="ECO:0000313" key="4">
    <source>
        <dbReference type="EMBL" id="SDQ43401.1"/>
    </source>
</evidence>
<evidence type="ECO:0000256" key="2">
    <source>
        <dbReference type="ARBA" id="ARBA00023287"/>
    </source>
</evidence>
<dbReference type="Proteomes" id="UP000199444">
    <property type="component" value="Unassembled WGS sequence"/>
</dbReference>
<reference evidence="4 5" key="1">
    <citation type="submission" date="2016-10" db="EMBL/GenBank/DDBJ databases">
        <authorList>
            <person name="de Groot N.N."/>
        </authorList>
    </citation>
    <scope>NUCLEOTIDE SEQUENCE [LARGE SCALE GENOMIC DNA]</scope>
    <source>
        <strain evidence="4 5">CGMCC 1.10449</strain>
    </source>
</reference>
<gene>
    <name evidence="4" type="ORF">SAMN05216231_1463</name>
</gene>
<dbReference type="PROSITE" id="PS00409">
    <property type="entry name" value="PROKAR_NTER_METHYL"/>
    <property type="match status" value="1"/>
</dbReference>
<dbReference type="GO" id="GO:0030420">
    <property type="term" value="P:establishment of competence for transformation"/>
    <property type="evidence" value="ECO:0007669"/>
    <property type="project" value="UniProtKB-KW"/>
</dbReference>
<dbReference type="NCBIfam" id="TIGR02532">
    <property type="entry name" value="IV_pilin_GFxxxE"/>
    <property type="match status" value="1"/>
</dbReference>
<keyword evidence="5" id="KW-1185">Reference proteome</keyword>
<sequence>MLERMKKLINKEKGFTLVELLAVIAILAIIVAIAVPTIGNVIGESEEKAHEANVELVKNAAKLAHMSGVDTNSNDRYTLGTLVTEGFLNEVPEDVGNYSYTKKQVITVSETTNGGLTIAYDKFE</sequence>
<dbReference type="GO" id="GO:0009986">
    <property type="term" value="C:cell surface"/>
    <property type="evidence" value="ECO:0007669"/>
    <property type="project" value="UniProtKB-SubCell"/>
</dbReference>
<keyword evidence="3" id="KW-0812">Transmembrane</keyword>